<name>A0A937UQS8_9ACTN</name>
<feature type="region of interest" description="Disordered" evidence="1">
    <location>
        <begin position="146"/>
        <end position="169"/>
    </location>
</feature>
<proteinExistence type="predicted"/>
<protein>
    <submittedName>
        <fullName evidence="2">Uncharacterized protein</fullName>
    </submittedName>
</protein>
<feature type="region of interest" description="Disordered" evidence="1">
    <location>
        <begin position="45"/>
        <end position="64"/>
    </location>
</feature>
<evidence type="ECO:0000256" key="1">
    <source>
        <dbReference type="SAM" id="MobiDB-lite"/>
    </source>
</evidence>
<keyword evidence="3" id="KW-1185">Reference proteome</keyword>
<dbReference type="AlphaFoldDB" id="A0A937UQS8"/>
<comment type="caution">
    <text evidence="2">The sequence shown here is derived from an EMBL/GenBank/DDBJ whole genome shotgun (WGS) entry which is preliminary data.</text>
</comment>
<evidence type="ECO:0000313" key="2">
    <source>
        <dbReference type="EMBL" id="MBL7630542.1"/>
    </source>
</evidence>
<gene>
    <name evidence="2" type="ORF">I7412_25955</name>
</gene>
<accession>A0A937UQS8</accession>
<reference evidence="2" key="1">
    <citation type="submission" date="2020-12" db="EMBL/GenBank/DDBJ databases">
        <title>Genomic characterization of non-nitrogen-fixing Frankia strains.</title>
        <authorList>
            <person name="Carlos-Shanley C."/>
            <person name="Guerra T."/>
            <person name="Hahn D."/>
        </authorList>
    </citation>
    <scope>NUCLEOTIDE SEQUENCE</scope>
    <source>
        <strain evidence="2">CN6</strain>
    </source>
</reference>
<dbReference type="EMBL" id="JAEACQ010000252">
    <property type="protein sequence ID" value="MBL7630542.1"/>
    <property type="molecule type" value="Genomic_DNA"/>
</dbReference>
<organism evidence="2 3">
    <name type="scientific">Frankia nepalensis</name>
    <dbReference type="NCBI Taxonomy" id="1836974"/>
    <lineage>
        <taxon>Bacteria</taxon>
        <taxon>Bacillati</taxon>
        <taxon>Actinomycetota</taxon>
        <taxon>Actinomycetes</taxon>
        <taxon>Frankiales</taxon>
        <taxon>Frankiaceae</taxon>
        <taxon>Frankia</taxon>
    </lineage>
</organism>
<evidence type="ECO:0000313" key="3">
    <source>
        <dbReference type="Proteomes" id="UP000604475"/>
    </source>
</evidence>
<feature type="compositionally biased region" description="Basic and acidic residues" evidence="1">
    <location>
        <begin position="17"/>
        <end position="31"/>
    </location>
</feature>
<sequence>MVEVAFPAELGQGGRQGLDRARPAGVKRAEPVELRYERPMAVLSPVGRESPVGGEQRGAVPPQPFGGGEVAAHRGQPARGVQGVEAVGLLTLGLIEEGGQPALALGEPPVGDPVAAQRTGQLQPGVAVLRGGAVAERQVEVRVLLAQPAQPPRPARRRGRRPEAPAPPLRVAGRCQRFFALVPAGQE</sequence>
<feature type="region of interest" description="Disordered" evidence="1">
    <location>
        <begin position="1"/>
        <end position="31"/>
    </location>
</feature>
<dbReference type="Proteomes" id="UP000604475">
    <property type="component" value="Unassembled WGS sequence"/>
</dbReference>
<dbReference type="RefSeq" id="WP_203003591.1">
    <property type="nucleotide sequence ID" value="NZ_JADWYU010000248.1"/>
</dbReference>